<keyword evidence="2" id="KW-1185">Reference proteome</keyword>
<organism evidence="1 2">
    <name type="scientific">Nephila pilipes</name>
    <name type="common">Giant wood spider</name>
    <name type="synonym">Nephila maculata</name>
    <dbReference type="NCBI Taxonomy" id="299642"/>
    <lineage>
        <taxon>Eukaryota</taxon>
        <taxon>Metazoa</taxon>
        <taxon>Ecdysozoa</taxon>
        <taxon>Arthropoda</taxon>
        <taxon>Chelicerata</taxon>
        <taxon>Arachnida</taxon>
        <taxon>Araneae</taxon>
        <taxon>Araneomorphae</taxon>
        <taxon>Entelegynae</taxon>
        <taxon>Araneoidea</taxon>
        <taxon>Nephilidae</taxon>
        <taxon>Nephila</taxon>
    </lineage>
</organism>
<dbReference type="EMBL" id="BMAW01088487">
    <property type="protein sequence ID" value="GFS34912.1"/>
    <property type="molecule type" value="Genomic_DNA"/>
</dbReference>
<protein>
    <submittedName>
        <fullName evidence="1">Transposon Ty3-I Gag-Pol polyprotein</fullName>
    </submittedName>
</protein>
<gene>
    <name evidence="1" type="primary">TY3B-I_1475</name>
    <name evidence="1" type="ORF">NPIL_373311</name>
</gene>
<dbReference type="SUPFAM" id="SSF56672">
    <property type="entry name" value="DNA/RNA polymerases"/>
    <property type="match status" value="1"/>
</dbReference>
<name>A0A8X6I8R0_NEPPI</name>
<dbReference type="PANTHER" id="PTHR24559:SF444">
    <property type="entry name" value="REVERSE TRANSCRIPTASE DOMAIN-CONTAINING PROTEIN"/>
    <property type="match status" value="1"/>
</dbReference>
<comment type="caution">
    <text evidence="1">The sequence shown here is derived from an EMBL/GenBank/DDBJ whole genome shotgun (WGS) entry which is preliminary data.</text>
</comment>
<dbReference type="GO" id="GO:0071897">
    <property type="term" value="P:DNA biosynthetic process"/>
    <property type="evidence" value="ECO:0007669"/>
    <property type="project" value="UniProtKB-ARBA"/>
</dbReference>
<sequence>MKRLAENQPASSFPITSDKATVVAERIFEMNPNSVSSVASVRDFLYTFSLAPDLKSKSSIDTVTNLKVPAKIAKGPPVAAKPRRLAPDKLKVAKDEFQCMIELNHIRPSKSAYVSSLRMEPNKDSVEWKPVGDYRALNAQTIKKNILYLVSRISLQNDLVNKCLVILALSKLYPQIQINPAGVHKTEICTPFGLFESLRMQFGLCNTS</sequence>
<dbReference type="OrthoDB" id="6932368at2759"/>
<evidence type="ECO:0000313" key="2">
    <source>
        <dbReference type="Proteomes" id="UP000887013"/>
    </source>
</evidence>
<reference evidence="1" key="1">
    <citation type="submission" date="2020-08" db="EMBL/GenBank/DDBJ databases">
        <title>Multicomponent nature underlies the extraordinary mechanical properties of spider dragline silk.</title>
        <authorList>
            <person name="Kono N."/>
            <person name="Nakamura H."/>
            <person name="Mori M."/>
            <person name="Yoshida Y."/>
            <person name="Ohtoshi R."/>
            <person name="Malay A.D."/>
            <person name="Moran D.A.P."/>
            <person name="Tomita M."/>
            <person name="Numata K."/>
            <person name="Arakawa K."/>
        </authorList>
    </citation>
    <scope>NUCLEOTIDE SEQUENCE</scope>
</reference>
<accession>A0A8X6I8R0</accession>
<dbReference type="Gene3D" id="3.10.10.10">
    <property type="entry name" value="HIV Type 1 Reverse Transcriptase, subunit A, domain 1"/>
    <property type="match status" value="1"/>
</dbReference>
<dbReference type="PANTHER" id="PTHR24559">
    <property type="entry name" value="TRANSPOSON TY3-I GAG-POL POLYPROTEIN"/>
    <property type="match status" value="1"/>
</dbReference>
<dbReference type="InterPro" id="IPR053134">
    <property type="entry name" value="RNA-dir_DNA_polymerase"/>
</dbReference>
<dbReference type="InterPro" id="IPR043502">
    <property type="entry name" value="DNA/RNA_pol_sf"/>
</dbReference>
<evidence type="ECO:0000313" key="1">
    <source>
        <dbReference type="EMBL" id="GFS34912.1"/>
    </source>
</evidence>
<dbReference type="Proteomes" id="UP000887013">
    <property type="component" value="Unassembled WGS sequence"/>
</dbReference>
<proteinExistence type="predicted"/>
<dbReference type="AlphaFoldDB" id="A0A8X6I8R0"/>